<sequence>MKFTFYGYPWAGGAPDPKDILDEFFPNRYQTVASDTGGSTSFTLEASEQEIMSFIMNVNYDVMIRSISDGKFIAFDGNGKGFRPR</sequence>
<name>A0A6J5RH75_9CAUD</name>
<organism evidence="1">
    <name type="scientific">uncultured Caudovirales phage</name>
    <dbReference type="NCBI Taxonomy" id="2100421"/>
    <lineage>
        <taxon>Viruses</taxon>
        <taxon>Duplodnaviria</taxon>
        <taxon>Heunggongvirae</taxon>
        <taxon>Uroviricota</taxon>
        <taxon>Caudoviricetes</taxon>
        <taxon>Peduoviridae</taxon>
        <taxon>Maltschvirus</taxon>
        <taxon>Maltschvirus maltsch</taxon>
    </lineage>
</organism>
<proteinExistence type="predicted"/>
<reference evidence="1" key="1">
    <citation type="submission" date="2020-05" db="EMBL/GenBank/DDBJ databases">
        <authorList>
            <person name="Chiriac C."/>
            <person name="Salcher M."/>
            <person name="Ghai R."/>
            <person name="Kavagutti S V."/>
        </authorList>
    </citation>
    <scope>NUCLEOTIDE SEQUENCE</scope>
</reference>
<gene>
    <name evidence="1" type="ORF">UFOVP1290_233</name>
</gene>
<accession>A0A6J5RH75</accession>
<dbReference type="EMBL" id="LR797252">
    <property type="protein sequence ID" value="CAB4196713.1"/>
    <property type="molecule type" value="Genomic_DNA"/>
</dbReference>
<evidence type="ECO:0000313" key="1">
    <source>
        <dbReference type="EMBL" id="CAB4196713.1"/>
    </source>
</evidence>
<protein>
    <submittedName>
        <fullName evidence="1">Uncharacterized protein</fullName>
    </submittedName>
</protein>